<evidence type="ECO:0000256" key="6">
    <source>
        <dbReference type="PROSITE-ProRule" id="PRU10141"/>
    </source>
</evidence>
<dbReference type="AlphaFoldDB" id="A0A814HTP1"/>
<evidence type="ECO:0000256" key="7">
    <source>
        <dbReference type="SAM" id="MobiDB-lite"/>
    </source>
</evidence>
<evidence type="ECO:0000256" key="4">
    <source>
        <dbReference type="ARBA" id="ARBA00022777"/>
    </source>
</evidence>
<dbReference type="InterPro" id="IPR008271">
    <property type="entry name" value="Ser/Thr_kinase_AS"/>
</dbReference>
<evidence type="ECO:0000313" key="9">
    <source>
        <dbReference type="EMBL" id="CAF1013784.1"/>
    </source>
</evidence>
<keyword evidence="1" id="KW-0723">Serine/threonine-protein kinase</keyword>
<dbReference type="PROSITE" id="PS50011">
    <property type="entry name" value="PROTEIN_KINASE_DOM"/>
    <property type="match status" value="1"/>
</dbReference>
<dbReference type="PROSITE" id="PS00108">
    <property type="entry name" value="PROTEIN_KINASE_ST"/>
    <property type="match status" value="1"/>
</dbReference>
<dbReference type="GO" id="GO:0035556">
    <property type="term" value="P:intracellular signal transduction"/>
    <property type="evidence" value="ECO:0007669"/>
    <property type="project" value="TreeGrafter"/>
</dbReference>
<organism evidence="9 10">
    <name type="scientific">Rotaria magnacalcarata</name>
    <dbReference type="NCBI Taxonomy" id="392030"/>
    <lineage>
        <taxon>Eukaryota</taxon>
        <taxon>Metazoa</taxon>
        <taxon>Spiralia</taxon>
        <taxon>Gnathifera</taxon>
        <taxon>Rotifera</taxon>
        <taxon>Eurotatoria</taxon>
        <taxon>Bdelloidea</taxon>
        <taxon>Philodinida</taxon>
        <taxon>Philodinidae</taxon>
        <taxon>Rotaria</taxon>
    </lineage>
</organism>
<dbReference type="GO" id="GO:0004674">
    <property type="term" value="F:protein serine/threonine kinase activity"/>
    <property type="evidence" value="ECO:0007669"/>
    <property type="project" value="UniProtKB-KW"/>
</dbReference>
<dbReference type="Gene3D" id="3.30.200.20">
    <property type="entry name" value="Phosphorylase Kinase, domain 1"/>
    <property type="match status" value="1"/>
</dbReference>
<dbReference type="Gene3D" id="1.10.510.10">
    <property type="entry name" value="Transferase(Phosphotransferase) domain 1"/>
    <property type="match status" value="1"/>
</dbReference>
<evidence type="ECO:0000256" key="5">
    <source>
        <dbReference type="ARBA" id="ARBA00022840"/>
    </source>
</evidence>
<feature type="domain" description="Protein kinase" evidence="8">
    <location>
        <begin position="429"/>
        <end position="684"/>
    </location>
</feature>
<evidence type="ECO:0000256" key="1">
    <source>
        <dbReference type="ARBA" id="ARBA00022527"/>
    </source>
</evidence>
<evidence type="ECO:0000259" key="8">
    <source>
        <dbReference type="PROSITE" id="PS50011"/>
    </source>
</evidence>
<feature type="binding site" evidence="6">
    <location>
        <position position="458"/>
    </location>
    <ligand>
        <name>ATP</name>
        <dbReference type="ChEBI" id="CHEBI:30616"/>
    </ligand>
</feature>
<proteinExistence type="predicted"/>
<dbReference type="InterPro" id="IPR017441">
    <property type="entry name" value="Protein_kinase_ATP_BS"/>
</dbReference>
<dbReference type="Pfam" id="PF00069">
    <property type="entry name" value="Pkinase"/>
    <property type="match status" value="1"/>
</dbReference>
<name>A0A814HTP1_9BILA</name>
<sequence length="735" mass="82971">MSSSTFIQRWTSVNDLTTATTTNSHNKKLSTPFFLRSTPAPLSPPLLSNLKLSQSSISLVESTSAHLKIQCQLYENRVFSSRVANIIRQFESQAAASMNNHSKISSPIRSVFVKQWKGSKTNENSSRTPPIVVVETASPKTFSSKKNNNTNKPQPIIICEKIANHNRPTPPPVSPKNTFTKTWSQLKQVSQHQQQKIEHIERDTDCATHRISSVINNGNNGSVTLSRSSTTATTDSTCSSSCSSSSNTPSPPGFARPTIASTQKQRQFISNVTSFKRANSPFPPITTFTRTIPSIPLTILPLCPINEDLEQQQPQQQTQTSILKNRFCSADVILIDPYCQLSNTDIILSETSVSQSSITEIITINTNLPLKYKRDSLIRLYGGSVSMSDVIQQHGHHPYHDVVLEDDVDPPFSPRIVAVKKNKLVTDEYELMEILGRGKFGEVKKCREKSTQHYLAAKFIQINKEQDRIEALNEIEIMKALQHPRLLQLYDAFETKGTFCLVMELISGGELFERVIDDDFILTERLCELYMMQICEGVCFMHSSNIIHLDMKPENILCVNRNGHRIKIIDFGLARKFDPSKQLKVLFGTPEFVAPEVINFDRVGFGTDMWSVGVICYVLLSGLSPFMGENDNDTYANINRANYDFEDESFTDISKEAKDFISKLLVKDKDKRLSARQCLAHPWLTRRPKLVSIPSDEETAEKKLSTKKLRRFVIRRRWQKAVNALLALQRMGMTL</sequence>
<accession>A0A814HTP1</accession>
<evidence type="ECO:0000256" key="2">
    <source>
        <dbReference type="ARBA" id="ARBA00022679"/>
    </source>
</evidence>
<dbReference type="GO" id="GO:0005634">
    <property type="term" value="C:nucleus"/>
    <property type="evidence" value="ECO:0007669"/>
    <property type="project" value="TreeGrafter"/>
</dbReference>
<dbReference type="Proteomes" id="UP000663855">
    <property type="component" value="Unassembled WGS sequence"/>
</dbReference>
<keyword evidence="3 6" id="KW-0547">Nucleotide-binding</keyword>
<dbReference type="SUPFAM" id="SSF56112">
    <property type="entry name" value="Protein kinase-like (PK-like)"/>
    <property type="match status" value="1"/>
</dbReference>
<feature type="region of interest" description="Disordered" evidence="7">
    <location>
        <begin position="213"/>
        <end position="262"/>
    </location>
</feature>
<keyword evidence="5 6" id="KW-0067">ATP-binding</keyword>
<keyword evidence="2" id="KW-0808">Transferase</keyword>
<dbReference type="PROSITE" id="PS00107">
    <property type="entry name" value="PROTEIN_KINASE_ATP"/>
    <property type="match status" value="1"/>
</dbReference>
<protein>
    <recommendedName>
        <fullName evidence="8">Protein kinase domain-containing protein</fullName>
    </recommendedName>
</protein>
<feature type="compositionally biased region" description="Low complexity" evidence="7">
    <location>
        <begin position="213"/>
        <end position="248"/>
    </location>
</feature>
<dbReference type="InterPro" id="IPR000719">
    <property type="entry name" value="Prot_kinase_dom"/>
</dbReference>
<comment type="caution">
    <text evidence="9">The sequence shown here is derived from an EMBL/GenBank/DDBJ whole genome shotgun (WGS) entry which is preliminary data.</text>
</comment>
<gene>
    <name evidence="9" type="ORF">CJN711_LOCUS2962</name>
</gene>
<evidence type="ECO:0000256" key="3">
    <source>
        <dbReference type="ARBA" id="ARBA00022741"/>
    </source>
</evidence>
<dbReference type="GO" id="GO:0043065">
    <property type="term" value="P:positive regulation of apoptotic process"/>
    <property type="evidence" value="ECO:0007669"/>
    <property type="project" value="TreeGrafter"/>
</dbReference>
<dbReference type="CDD" id="cd14103">
    <property type="entry name" value="STKc_MLCK"/>
    <property type="match status" value="1"/>
</dbReference>
<reference evidence="9" key="1">
    <citation type="submission" date="2021-02" db="EMBL/GenBank/DDBJ databases">
        <authorList>
            <person name="Nowell W R."/>
        </authorList>
    </citation>
    <scope>NUCLEOTIDE SEQUENCE</scope>
</reference>
<dbReference type="PANTHER" id="PTHR24342:SF20">
    <property type="entry name" value="MYOSIN LIGHT CHAIN KINASE, SMOOTH MUSCLE"/>
    <property type="match status" value="1"/>
</dbReference>
<keyword evidence="4" id="KW-0418">Kinase</keyword>
<dbReference type="SMART" id="SM00220">
    <property type="entry name" value="S_TKc"/>
    <property type="match status" value="1"/>
</dbReference>
<dbReference type="PANTHER" id="PTHR24342">
    <property type="entry name" value="SERINE/THREONINE-PROTEIN KINASE 17"/>
    <property type="match status" value="1"/>
</dbReference>
<dbReference type="GO" id="GO:0005524">
    <property type="term" value="F:ATP binding"/>
    <property type="evidence" value="ECO:0007669"/>
    <property type="project" value="UniProtKB-UniRule"/>
</dbReference>
<dbReference type="FunFam" id="1.10.510.10:FF:000594">
    <property type="entry name" value="Myosin light chain kinase isoform-III"/>
    <property type="match status" value="1"/>
</dbReference>
<evidence type="ECO:0000313" key="10">
    <source>
        <dbReference type="Proteomes" id="UP000663855"/>
    </source>
</evidence>
<dbReference type="InterPro" id="IPR011009">
    <property type="entry name" value="Kinase-like_dom_sf"/>
</dbReference>
<dbReference type="EMBL" id="CAJNOV010000242">
    <property type="protein sequence ID" value="CAF1013784.1"/>
    <property type="molecule type" value="Genomic_DNA"/>
</dbReference>
<dbReference type="FunFam" id="3.30.200.20:FF:000315">
    <property type="entry name" value="Calcium-dependent protein kinase 3"/>
    <property type="match status" value="1"/>
</dbReference>